<dbReference type="AlphaFoldDB" id="A0A5B8BYU8"/>
<name>A0A5B8BYU8_9MICO</name>
<dbReference type="SUPFAM" id="SSF46458">
    <property type="entry name" value="Globin-like"/>
    <property type="match status" value="1"/>
</dbReference>
<dbReference type="EMBL" id="CP040915">
    <property type="protein sequence ID" value="QDC23524.1"/>
    <property type="molecule type" value="Genomic_DNA"/>
</dbReference>
<evidence type="ECO:0000259" key="1">
    <source>
        <dbReference type="Pfam" id="PF11563"/>
    </source>
</evidence>
<dbReference type="Gene3D" id="1.10.490.10">
    <property type="entry name" value="Globins"/>
    <property type="match status" value="1"/>
</dbReference>
<dbReference type="InterPro" id="IPR044398">
    <property type="entry name" value="Globin-sensor_dom"/>
</dbReference>
<proteinExistence type="predicted"/>
<dbReference type="InterPro" id="IPR012292">
    <property type="entry name" value="Globin/Proto"/>
</dbReference>
<dbReference type="Pfam" id="PF11563">
    <property type="entry name" value="Protoglobin"/>
    <property type="match status" value="1"/>
</dbReference>
<dbReference type="InterPro" id="IPR009050">
    <property type="entry name" value="Globin-like_sf"/>
</dbReference>
<feature type="domain" description="Globin-sensor" evidence="1">
    <location>
        <begin position="22"/>
        <end position="191"/>
    </location>
</feature>
<sequence length="193" mass="21747">MGETTIAGYDYGEVKPSPVTREELELLKRSVLFGPEDEAALRRAGEVLGGQVEDVLDVWYGFVGANPHLLADFSTPEGEPVTAYLERVRGRFGQWIRDTCARPYDDVWLAYQEEIAERHTPEKKNKTDGVTSVPYVPLRYLIALIYPITATVRDFLAKGDTPAADVDAMHEAWRKSVIMQVALWSRPYATALW</sequence>
<organism evidence="2 3">
    <name type="scientific">Georgenia yuyongxinii</name>
    <dbReference type="NCBI Taxonomy" id="2589797"/>
    <lineage>
        <taxon>Bacteria</taxon>
        <taxon>Bacillati</taxon>
        <taxon>Actinomycetota</taxon>
        <taxon>Actinomycetes</taxon>
        <taxon>Micrococcales</taxon>
        <taxon>Bogoriellaceae</taxon>
        <taxon>Georgenia</taxon>
    </lineage>
</organism>
<protein>
    <submittedName>
        <fullName evidence="2">Protogloblin ApPgb</fullName>
    </submittedName>
</protein>
<dbReference type="CDD" id="cd12124">
    <property type="entry name" value="Pgbs"/>
    <property type="match status" value="1"/>
</dbReference>
<dbReference type="RefSeq" id="WP_139926966.1">
    <property type="nucleotide sequence ID" value="NZ_CP040915.1"/>
</dbReference>
<evidence type="ECO:0000313" key="2">
    <source>
        <dbReference type="EMBL" id="QDC23524.1"/>
    </source>
</evidence>
<dbReference type="KEGG" id="gyu:FE374_01770"/>
<dbReference type="OrthoDB" id="9780134at2"/>
<gene>
    <name evidence="2" type="ORF">FE374_01770</name>
</gene>
<dbReference type="GO" id="GO:0019825">
    <property type="term" value="F:oxygen binding"/>
    <property type="evidence" value="ECO:0007669"/>
    <property type="project" value="InterPro"/>
</dbReference>
<accession>A0A5B8BYU8</accession>
<reference evidence="2 3" key="1">
    <citation type="submission" date="2019-05" db="EMBL/GenBank/DDBJ databases">
        <title>Georgenia *** sp. nov., and Georgenia *** sp. nov., isolated from the intestinal contents of plateau pika (Ochotona curzoniae) in the Qinghai-Tibet plateau of China.</title>
        <authorList>
            <person name="Tian Z."/>
        </authorList>
    </citation>
    <scope>NUCLEOTIDE SEQUENCE [LARGE SCALE GENOMIC DNA]</scope>
    <source>
        <strain evidence="2 3">Z443</strain>
    </source>
</reference>
<dbReference type="InterPro" id="IPR012102">
    <property type="entry name" value="Protoglobin"/>
</dbReference>
<dbReference type="GO" id="GO:0020037">
    <property type="term" value="F:heme binding"/>
    <property type="evidence" value="ECO:0007669"/>
    <property type="project" value="InterPro"/>
</dbReference>
<evidence type="ECO:0000313" key="3">
    <source>
        <dbReference type="Proteomes" id="UP000314616"/>
    </source>
</evidence>
<dbReference type="Proteomes" id="UP000314616">
    <property type="component" value="Chromosome"/>
</dbReference>